<dbReference type="InParanoid" id="Q2LQI4"/>
<organism evidence="1 2">
    <name type="scientific">Syntrophus aciditrophicus (strain SB)</name>
    <dbReference type="NCBI Taxonomy" id="56780"/>
    <lineage>
        <taxon>Bacteria</taxon>
        <taxon>Pseudomonadati</taxon>
        <taxon>Thermodesulfobacteriota</taxon>
        <taxon>Syntrophia</taxon>
        <taxon>Syntrophales</taxon>
        <taxon>Syntrophaceae</taxon>
        <taxon>Syntrophus</taxon>
    </lineage>
</organism>
<evidence type="ECO:0000313" key="1">
    <source>
        <dbReference type="EMBL" id="ABC75892.1"/>
    </source>
</evidence>
<dbReference type="KEGG" id="sat:SYN_02040"/>
<sequence length="253" mass="28296">MEGLSENLIKYGKRGNAMNMIGIVEAVGGRFSRELGIDLEGGRSGEIFKWFLASVLFGARISETIVKHTFRAFEQAGVTTPEKIERTGWDGLVSILDRGGYVRYDFKTATKLLELCRTLRERYQNDLGRLHAEASDPRDLEERLKALTKGIGNVTVTIFLRELRGIWKKARPLPSDLVMLAAGNLGLISSTDEREQALALLQERWMESGGREKDFPDCESALLRVGKNYCRKKICDACPARTACRSAATTGRY</sequence>
<dbReference type="EMBL" id="CP000252">
    <property type="protein sequence ID" value="ABC75892.1"/>
    <property type="molecule type" value="Genomic_DNA"/>
</dbReference>
<reference evidence="1 2" key="1">
    <citation type="journal article" date="2007" name="Proc. Natl. Acad. Sci. U.S.A.">
        <title>The genome of Syntrophus aciditrophicus: life at the thermodynamic limit of microbial growth.</title>
        <authorList>
            <person name="McInerney M.J."/>
            <person name="Rohlin L."/>
            <person name="Mouttaki H."/>
            <person name="Kim U."/>
            <person name="Krupp R.S."/>
            <person name="Rios-Hernandez L."/>
            <person name="Sieber J."/>
            <person name="Struchtemeyer C.G."/>
            <person name="Bhattacharyya A."/>
            <person name="Campbell J.W."/>
            <person name="Gunsalus R.P."/>
        </authorList>
    </citation>
    <scope>NUCLEOTIDE SEQUENCE [LARGE SCALE GENOMIC DNA]</scope>
    <source>
        <strain evidence="1 2">SB</strain>
    </source>
</reference>
<dbReference type="GO" id="GO:0003824">
    <property type="term" value="F:catalytic activity"/>
    <property type="evidence" value="ECO:0007669"/>
    <property type="project" value="InterPro"/>
</dbReference>
<proteinExistence type="predicted"/>
<accession>Q2LQI4</accession>
<dbReference type="SUPFAM" id="SSF48150">
    <property type="entry name" value="DNA-glycosylase"/>
    <property type="match status" value="1"/>
</dbReference>
<dbReference type="InterPro" id="IPR023170">
    <property type="entry name" value="HhH_base_excis_C"/>
</dbReference>
<dbReference type="AlphaFoldDB" id="Q2LQI4"/>
<name>Q2LQI4_SYNAS</name>
<dbReference type="InterPro" id="IPR011257">
    <property type="entry name" value="DNA_glycosylase"/>
</dbReference>
<protein>
    <submittedName>
        <fullName evidence="1">Hypothetical cytosolic protein</fullName>
    </submittedName>
</protein>
<keyword evidence="2" id="KW-1185">Reference proteome</keyword>
<dbReference type="Gene3D" id="1.10.340.30">
    <property type="entry name" value="Hypothetical protein, domain 2"/>
    <property type="match status" value="1"/>
</dbReference>
<dbReference type="eggNOG" id="COG0177">
    <property type="taxonomic scope" value="Bacteria"/>
</dbReference>
<evidence type="ECO:0000313" key="2">
    <source>
        <dbReference type="Proteomes" id="UP000001933"/>
    </source>
</evidence>
<dbReference type="GO" id="GO:0006281">
    <property type="term" value="P:DNA repair"/>
    <property type="evidence" value="ECO:0007669"/>
    <property type="project" value="InterPro"/>
</dbReference>
<dbReference type="STRING" id="56780.SYN_02040"/>
<dbReference type="Gene3D" id="1.10.1670.10">
    <property type="entry name" value="Helix-hairpin-Helix base-excision DNA repair enzymes (C-terminal)"/>
    <property type="match status" value="1"/>
</dbReference>
<dbReference type="Proteomes" id="UP000001933">
    <property type="component" value="Chromosome"/>
</dbReference>
<dbReference type="HOGENOM" id="CLU_050554_1_1_7"/>
<gene>
    <name evidence="1" type="ORF">SYN_02040</name>
</gene>